<dbReference type="SUPFAM" id="SSF141868">
    <property type="entry name" value="EAL domain-like"/>
    <property type="match status" value="1"/>
</dbReference>
<dbReference type="Pfam" id="PF00563">
    <property type="entry name" value="EAL"/>
    <property type="match status" value="1"/>
</dbReference>
<protein>
    <submittedName>
        <fullName evidence="3">EAL domain-containing protein</fullName>
    </submittedName>
</protein>
<feature type="domain" description="EAL" evidence="2">
    <location>
        <begin position="263"/>
        <end position="508"/>
    </location>
</feature>
<gene>
    <name evidence="3" type="ORF">AAGS29_18040</name>
</gene>
<dbReference type="CDD" id="cd01948">
    <property type="entry name" value="EAL"/>
    <property type="match status" value="1"/>
</dbReference>
<dbReference type="SMART" id="SM00052">
    <property type="entry name" value="EAL"/>
    <property type="match status" value="1"/>
</dbReference>
<dbReference type="Gene3D" id="3.20.20.450">
    <property type="entry name" value="EAL domain"/>
    <property type="match status" value="1"/>
</dbReference>
<accession>A0ABU9UWI4</accession>
<keyword evidence="4" id="KW-1185">Reference proteome</keyword>
<dbReference type="InterPro" id="IPR050706">
    <property type="entry name" value="Cyclic-di-GMP_PDE-like"/>
</dbReference>
<dbReference type="PANTHER" id="PTHR33121">
    <property type="entry name" value="CYCLIC DI-GMP PHOSPHODIESTERASE PDEF"/>
    <property type="match status" value="1"/>
</dbReference>
<dbReference type="EMBL" id="JBCHKU010000030">
    <property type="protein sequence ID" value="MEM6250505.1"/>
    <property type="molecule type" value="Genomic_DNA"/>
</dbReference>
<evidence type="ECO:0000313" key="4">
    <source>
        <dbReference type="Proteomes" id="UP001489333"/>
    </source>
</evidence>
<comment type="caution">
    <text evidence="3">The sequence shown here is derived from an EMBL/GenBank/DDBJ whole genome shotgun (WGS) entry which is preliminary data.</text>
</comment>
<dbReference type="PROSITE" id="PS50883">
    <property type="entry name" value="EAL"/>
    <property type="match status" value="1"/>
</dbReference>
<dbReference type="Proteomes" id="UP001489333">
    <property type="component" value="Unassembled WGS sequence"/>
</dbReference>
<dbReference type="PANTHER" id="PTHR33121:SF56">
    <property type="entry name" value="SIGNALLING PROTEIN WITH EAL AND C2 DOMAINS"/>
    <property type="match status" value="1"/>
</dbReference>
<evidence type="ECO:0000259" key="2">
    <source>
        <dbReference type="PROSITE" id="PS50883"/>
    </source>
</evidence>
<organism evidence="3 4">
    <name type="scientific">Shewanella vaxholmensis</name>
    <dbReference type="NCBI Taxonomy" id="3063535"/>
    <lineage>
        <taxon>Bacteria</taxon>
        <taxon>Pseudomonadati</taxon>
        <taxon>Pseudomonadota</taxon>
        <taxon>Gammaproteobacteria</taxon>
        <taxon>Alteromonadales</taxon>
        <taxon>Shewanellaceae</taxon>
        <taxon>Shewanella</taxon>
    </lineage>
</organism>
<reference evidence="3 4" key="1">
    <citation type="submission" date="2024-04" db="EMBL/GenBank/DDBJ databases">
        <title>Novel Shewanella species isolated from Baltic Sea sediments.</title>
        <authorList>
            <person name="Martin-Rodriguez A.J."/>
            <person name="Fernandez-Juarez V."/>
            <person name="Valeriano V.D."/>
            <person name="Mihindukulasooriya I."/>
            <person name="Ceresnova L."/>
            <person name="Joffre E."/>
            <person name="Jensie-Markopoulos S."/>
            <person name="Moore E.R.B."/>
            <person name="Sjoling A."/>
        </authorList>
    </citation>
    <scope>NUCLEOTIDE SEQUENCE [LARGE SCALE GENOMIC DNA]</scope>
    <source>
        <strain evidence="3 4">VAX-SP0-0CM-1</strain>
    </source>
</reference>
<keyword evidence="1" id="KW-0812">Transmembrane</keyword>
<evidence type="ECO:0000256" key="1">
    <source>
        <dbReference type="SAM" id="Phobius"/>
    </source>
</evidence>
<feature type="transmembrane region" description="Helical" evidence="1">
    <location>
        <begin position="240"/>
        <end position="261"/>
    </location>
</feature>
<evidence type="ECO:0000313" key="3">
    <source>
        <dbReference type="EMBL" id="MEM6250505.1"/>
    </source>
</evidence>
<keyword evidence="1" id="KW-1133">Transmembrane helix</keyword>
<dbReference type="InterPro" id="IPR035919">
    <property type="entry name" value="EAL_sf"/>
</dbReference>
<keyword evidence="1" id="KW-0472">Membrane</keyword>
<dbReference type="InterPro" id="IPR001633">
    <property type="entry name" value="EAL_dom"/>
</dbReference>
<proteinExistence type="predicted"/>
<sequence>MFFIFRKLLKFKLVVNLKCFTSLRMFFLFLSPLLCLFTFESSLKNITVDKMTTYVTKKIALSLHERESSIENMLKLLPKELSYNCRESDMLSIRNPKYYTQHIRVIGLVTDTGSCTSSGGVGAIDVIKNIYFQGDNGYYLLKTPSSGSEYIVLFKSIHGLVYAILSNYWIDDLVYSFCKNCFIVSVQASVNDHNITISKGRGYISRKLIPSNSISVGRLNLDVFATQLLNERVEYWYNKYVYLLSLIFGLMLVSVWHLIFFRKVSHKDIVFRAIKSNEFVPFYQPIVDIVSNEVVGFEVLARWRQLDGSFASPAHFICEIENDVNILHAFTSQIIEQVCNDKQKIRNKEFWFSVNIGAKHFVNENLLNYMRSIKNISHGISFEITERQPMHCLLEVAKYVDELRDLGHSIKIDDFGVGYGGFSYLQTINVDSIKIDKMFVDTIETVDAKSTILDSIISLAHENEYEIIAEGVETEAQIEYLKLKNVKYIQGYYFSPPVPFERLLELLH</sequence>
<name>A0ABU9UWI4_9GAMM</name>